<evidence type="ECO:0000313" key="5">
    <source>
        <dbReference type="EMBL" id="EEX93665.1"/>
    </source>
</evidence>
<evidence type="ECO:0000313" key="7">
    <source>
        <dbReference type="Proteomes" id="UP000002817"/>
    </source>
</evidence>
<gene>
    <name evidence="5" type="ORF">VIA_000822</name>
    <name evidence="6" type="ORF">VIOR3934_00795</name>
</gene>
<dbReference type="Gene3D" id="3.30.565.10">
    <property type="entry name" value="Histidine kinase-like ATPase, C-terminal domain"/>
    <property type="match status" value="1"/>
</dbReference>
<reference evidence="6" key="2">
    <citation type="submission" date="2011-08" db="EMBL/GenBank/DDBJ databases">
        <authorList>
            <person name="Hoffman M."/>
            <person name="Strain E.A."/>
            <person name="Brown E."/>
            <person name="Allard M.W."/>
        </authorList>
    </citation>
    <scope>NUCLEOTIDE SEQUENCE</scope>
    <source>
        <strain evidence="6">CIP 102891</strain>
    </source>
</reference>
<dbReference type="GO" id="GO:0004673">
    <property type="term" value="F:protein histidine kinase activity"/>
    <property type="evidence" value="ECO:0007669"/>
    <property type="project" value="UniProtKB-EC"/>
</dbReference>
<reference evidence="6 7" key="3">
    <citation type="journal article" date="2012" name="Int. J. Syst. Evol. Microbiol.">
        <title>Vibrio caribbeanicus sp. nov., isolated from the marine sponge Scleritoderma cyanea.</title>
        <authorList>
            <person name="Hoffmann M."/>
            <person name="Monday S.R."/>
            <person name="Allard M.W."/>
            <person name="Strain E.A."/>
            <person name="Whittaker P."/>
            <person name="Naum M."/>
            <person name="McCarthy P.J."/>
            <person name="Lopez J.V."/>
            <person name="Fischer M."/>
            <person name="Brown E.W."/>
        </authorList>
    </citation>
    <scope>NUCLEOTIDE SEQUENCE [LARGE SCALE GENOMIC DNA]</scope>
    <source>
        <strain evidence="6">CIP 102891</strain>
        <strain evidence="7">CIP 102891 / ATCC 33934</strain>
    </source>
</reference>
<dbReference type="Gene3D" id="1.10.287.130">
    <property type="match status" value="1"/>
</dbReference>
<dbReference type="Proteomes" id="UP000002817">
    <property type="component" value="Unassembled WGS sequence"/>
</dbReference>
<feature type="domain" description="Histidine kinase" evidence="4">
    <location>
        <begin position="58"/>
        <end position="289"/>
    </location>
</feature>
<evidence type="ECO:0000259" key="4">
    <source>
        <dbReference type="PROSITE" id="PS50109"/>
    </source>
</evidence>
<comment type="catalytic activity">
    <reaction evidence="1">
        <text>ATP + protein L-histidine = ADP + protein N-phospho-L-histidine.</text>
        <dbReference type="EC" id="2.7.13.3"/>
    </reaction>
</comment>
<comment type="caution">
    <text evidence="6">The sequence shown here is derived from an EMBL/GenBank/DDBJ whole genome shotgun (WGS) entry which is preliminary data.</text>
</comment>
<dbReference type="PRINTS" id="PR00344">
    <property type="entry name" value="BCTRLSENSOR"/>
</dbReference>
<dbReference type="EC" id="2.7.13.3" evidence="2"/>
<dbReference type="InterPro" id="IPR005467">
    <property type="entry name" value="His_kinase_dom"/>
</dbReference>
<keyword evidence="8" id="KW-1185">Reference proteome</keyword>
<dbReference type="STRING" id="675816.VIA_000822"/>
<keyword evidence="6" id="KW-0418">Kinase</keyword>
<dbReference type="PANTHER" id="PTHR43065">
    <property type="entry name" value="SENSOR HISTIDINE KINASE"/>
    <property type="match status" value="1"/>
</dbReference>
<dbReference type="InterPro" id="IPR004358">
    <property type="entry name" value="Sig_transdc_His_kin-like_C"/>
</dbReference>
<dbReference type="PROSITE" id="PS50109">
    <property type="entry name" value="HIS_KIN"/>
    <property type="match status" value="1"/>
</dbReference>
<dbReference type="InterPro" id="IPR036890">
    <property type="entry name" value="HATPase_C_sf"/>
</dbReference>
<dbReference type="AlphaFoldDB" id="C9QHB7"/>
<accession>C9QHB7</accession>
<dbReference type="Proteomes" id="UP000003515">
    <property type="component" value="Unassembled WGS sequence"/>
</dbReference>
<evidence type="ECO:0000256" key="3">
    <source>
        <dbReference type="SAM" id="MobiDB-lite"/>
    </source>
</evidence>
<dbReference type="EMBL" id="ACZV01000004">
    <property type="protein sequence ID" value="EEX93665.1"/>
    <property type="molecule type" value="Genomic_DNA"/>
</dbReference>
<organism evidence="6 7">
    <name type="scientific">Vibrio orientalis CIP 102891 = ATCC 33934</name>
    <dbReference type="NCBI Taxonomy" id="675816"/>
    <lineage>
        <taxon>Bacteria</taxon>
        <taxon>Pseudomonadati</taxon>
        <taxon>Pseudomonadota</taxon>
        <taxon>Gammaproteobacteria</taxon>
        <taxon>Vibrionales</taxon>
        <taxon>Vibrionaceae</taxon>
        <taxon>Vibrio</taxon>
        <taxon>Vibrio oreintalis group</taxon>
    </lineage>
</organism>
<name>C9QHB7_VIBOR</name>
<dbReference type="RefSeq" id="WP_004411334.1">
    <property type="nucleotide sequence ID" value="NZ_ACZV01000004.1"/>
</dbReference>
<keyword evidence="6" id="KW-0808">Transferase</keyword>
<dbReference type="InterPro" id="IPR003594">
    <property type="entry name" value="HATPase_dom"/>
</dbReference>
<reference evidence="5 8" key="1">
    <citation type="submission" date="2009-10" db="EMBL/GenBank/DDBJ databases">
        <authorList>
            <consortium name="Los Alamos National Laboratory (LANL)"/>
            <consortium name="National Microbial Pathogen Data Resource (NMPDR)"/>
            <person name="Munk A.C."/>
            <person name="Chertkov O."/>
            <person name="Tapia R."/>
            <person name="Green L."/>
            <person name="Rogers Y."/>
            <person name="Detter J.C."/>
            <person name="Bruce D."/>
            <person name="Brettin T.S."/>
            <person name="Colwell R.R."/>
            <person name="Huq A."/>
            <person name="Grim C.J."/>
            <person name="Hasan N.A."/>
            <person name="Bartels D."/>
            <person name="Vonstein V."/>
        </authorList>
    </citation>
    <scope>NUCLEOTIDE SEQUENCE [LARGE SCALE GENOMIC DNA]</scope>
    <source>
        <strain evidence="5 8">CIP 102891</strain>
    </source>
</reference>
<dbReference type="OrthoDB" id="2521613at2"/>
<evidence type="ECO:0000313" key="8">
    <source>
        <dbReference type="Proteomes" id="UP000003515"/>
    </source>
</evidence>
<evidence type="ECO:0000256" key="2">
    <source>
        <dbReference type="ARBA" id="ARBA00012438"/>
    </source>
</evidence>
<dbReference type="eggNOG" id="COG4191">
    <property type="taxonomic scope" value="Bacteria"/>
</dbReference>
<feature type="region of interest" description="Disordered" evidence="3">
    <location>
        <begin position="1"/>
        <end position="20"/>
    </location>
</feature>
<protein>
    <recommendedName>
        <fullName evidence="2">histidine kinase</fullName>
        <ecNumber evidence="2">2.7.13.3</ecNumber>
    </recommendedName>
</protein>
<dbReference type="SUPFAM" id="SSF55874">
    <property type="entry name" value="ATPase domain of HSP90 chaperone/DNA topoisomerase II/histidine kinase"/>
    <property type="match status" value="1"/>
</dbReference>
<dbReference type="Pfam" id="PF02518">
    <property type="entry name" value="HATPase_c"/>
    <property type="match status" value="1"/>
</dbReference>
<evidence type="ECO:0000256" key="1">
    <source>
        <dbReference type="ARBA" id="ARBA00000085"/>
    </source>
</evidence>
<dbReference type="SMART" id="SM00387">
    <property type="entry name" value="HATPase_c"/>
    <property type="match status" value="1"/>
</dbReference>
<dbReference type="EMBL" id="AFWH01000019">
    <property type="protein sequence ID" value="EGU51162.1"/>
    <property type="molecule type" value="Genomic_DNA"/>
</dbReference>
<sequence length="290" mass="32644">MNLNERENGTTPNSPLEELETERKLRRKLEAELDDLKAQLNQSIEEGRMASMAKLISGVAHEANTPIGVCITSCTQLSQQTNRIATEFSNATLTSSSFESFVTKAKQCEDLIDKNLHRLALLIETFKKLGGENRIFAFSDVDITQEVSLILHAHQNEYSHCQFEYSVEQSEPFIAHTSVNCWREILSQLVENSVEHGFSAETDNQIDVYIHNSDNDLTMIIRDNGTGMDTKVCEEIFTPFFTTSQYQKNIGLGMHLVYTYVTQVLKGSISLTSTLGKGCEYIIIVPMNKT</sequence>
<proteinExistence type="predicted"/>
<evidence type="ECO:0000313" key="6">
    <source>
        <dbReference type="EMBL" id="EGU51162.1"/>
    </source>
</evidence>
<dbReference type="PATRIC" id="fig|675816.5.peg.1704"/>